<dbReference type="Proteomes" id="UP000544331">
    <property type="component" value="Unassembled WGS sequence"/>
</dbReference>
<comment type="caution">
    <text evidence="2">The sequence shown here is derived from an EMBL/GenBank/DDBJ whole genome shotgun (WGS) entry which is preliminary data.</text>
</comment>
<proteinExistence type="predicted"/>
<dbReference type="AlphaFoldDB" id="A0A8H5YPL1"/>
<dbReference type="OrthoDB" id="5093201at2759"/>
<protein>
    <submittedName>
        <fullName evidence="2">Uncharacterized protein</fullName>
    </submittedName>
</protein>
<keyword evidence="3" id="KW-1185">Reference proteome</keyword>
<keyword evidence="1" id="KW-1133">Transmembrane helix</keyword>
<evidence type="ECO:0000313" key="2">
    <source>
        <dbReference type="EMBL" id="KAF5715127.1"/>
    </source>
</evidence>
<dbReference type="EMBL" id="JAAOAN010000231">
    <property type="protein sequence ID" value="KAF5715127.1"/>
    <property type="molecule type" value="Genomic_DNA"/>
</dbReference>
<evidence type="ECO:0000256" key="1">
    <source>
        <dbReference type="SAM" id="Phobius"/>
    </source>
</evidence>
<name>A0A8H5YPL1_9HYPO</name>
<evidence type="ECO:0000313" key="3">
    <source>
        <dbReference type="Proteomes" id="UP000544331"/>
    </source>
</evidence>
<feature type="transmembrane region" description="Helical" evidence="1">
    <location>
        <begin position="186"/>
        <end position="206"/>
    </location>
</feature>
<keyword evidence="1" id="KW-0472">Membrane</keyword>
<sequence>MSYSNGLFTVCILAFSTTVCILGLILGVVFIFLQRQRDEQLLDDIYDTVCAAVEAAYDAENCNCEKSNGSIARHSSSNENNNNIPNGGAYRRKLVSWRQDLWRVEGPFILFVSSHKYKREAGRGSARIIQHFSFAMIRLSNLTGLISKMSPRNYQMPLDAYNSENIPTNSSTMSKTEAELQQDESIPWGIIVFYILSSLFFLLTILRWTDLQLRIFCGFIDGGRWRAYFGMEAPGRHDQGNFKKVALGDDPSLVKKVVKRVRFYDDTTIIEEIEQVEAKSNGVDYVGQDEPKHQ</sequence>
<keyword evidence="1" id="KW-0812">Transmembrane</keyword>
<organism evidence="2 3">
    <name type="scientific">Fusarium mundagurra</name>
    <dbReference type="NCBI Taxonomy" id="1567541"/>
    <lineage>
        <taxon>Eukaryota</taxon>
        <taxon>Fungi</taxon>
        <taxon>Dikarya</taxon>
        <taxon>Ascomycota</taxon>
        <taxon>Pezizomycotina</taxon>
        <taxon>Sordariomycetes</taxon>
        <taxon>Hypocreomycetidae</taxon>
        <taxon>Hypocreales</taxon>
        <taxon>Nectriaceae</taxon>
        <taxon>Fusarium</taxon>
        <taxon>Fusarium fujikuroi species complex</taxon>
    </lineage>
</organism>
<feature type="transmembrane region" description="Helical" evidence="1">
    <location>
        <begin position="6"/>
        <end position="33"/>
    </location>
</feature>
<reference evidence="2 3" key="1">
    <citation type="submission" date="2020-05" db="EMBL/GenBank/DDBJ databases">
        <title>Identification and distribution of gene clusters putatively required for synthesis of sphingolipid metabolism inhibitors in phylogenetically diverse species of the filamentous fungus Fusarium.</title>
        <authorList>
            <person name="Kim H.-S."/>
            <person name="Busman M."/>
            <person name="Brown D.W."/>
            <person name="Divon H."/>
            <person name="Uhlig S."/>
            <person name="Proctor R.H."/>
        </authorList>
    </citation>
    <scope>NUCLEOTIDE SEQUENCE [LARGE SCALE GENOMIC DNA]</scope>
    <source>
        <strain evidence="2 3">NRRL 66235</strain>
    </source>
</reference>
<accession>A0A8H5YPL1</accession>
<gene>
    <name evidence="2" type="ORF">FMUND_7040</name>
</gene>